<organism evidence="1 2">
    <name type="scientific">Colletotrichum orchidophilum</name>
    <dbReference type="NCBI Taxonomy" id="1209926"/>
    <lineage>
        <taxon>Eukaryota</taxon>
        <taxon>Fungi</taxon>
        <taxon>Dikarya</taxon>
        <taxon>Ascomycota</taxon>
        <taxon>Pezizomycotina</taxon>
        <taxon>Sordariomycetes</taxon>
        <taxon>Hypocreomycetidae</taxon>
        <taxon>Glomerellales</taxon>
        <taxon>Glomerellaceae</taxon>
        <taxon>Colletotrichum</taxon>
    </lineage>
</organism>
<dbReference type="GeneID" id="34556344"/>
<gene>
    <name evidence="1" type="ORF">CORC01_03184</name>
</gene>
<evidence type="ECO:0000313" key="1">
    <source>
        <dbReference type="EMBL" id="OHF01428.1"/>
    </source>
</evidence>
<proteinExistence type="predicted"/>
<dbReference type="EMBL" id="MJBS01000019">
    <property type="protein sequence ID" value="OHF01428.1"/>
    <property type="molecule type" value="Genomic_DNA"/>
</dbReference>
<dbReference type="AlphaFoldDB" id="A0A1G4BJF3"/>
<protein>
    <submittedName>
        <fullName evidence="1">Uncharacterized protein</fullName>
    </submittedName>
</protein>
<evidence type="ECO:0000313" key="2">
    <source>
        <dbReference type="Proteomes" id="UP000176998"/>
    </source>
</evidence>
<keyword evidence="2" id="KW-1185">Reference proteome</keyword>
<accession>A0A1G4BJF3</accession>
<sequence>MFTPTPTWPSPHPFALQVWFLQPHSLLCLLDFYSLGFHSGRPL</sequence>
<dbReference type="Proteomes" id="UP000176998">
    <property type="component" value="Unassembled WGS sequence"/>
</dbReference>
<dbReference type="RefSeq" id="XP_022478570.1">
    <property type="nucleotide sequence ID" value="XM_022614834.1"/>
</dbReference>
<comment type="caution">
    <text evidence="1">The sequence shown here is derived from an EMBL/GenBank/DDBJ whole genome shotgun (WGS) entry which is preliminary data.</text>
</comment>
<name>A0A1G4BJF3_9PEZI</name>
<reference evidence="1 2" key="1">
    <citation type="submission" date="2016-09" db="EMBL/GenBank/DDBJ databases">
        <authorList>
            <person name="Capua I."/>
            <person name="De Benedictis P."/>
            <person name="Joannis T."/>
            <person name="Lombin L.H."/>
            <person name="Cattoli G."/>
        </authorList>
    </citation>
    <scope>NUCLEOTIDE SEQUENCE [LARGE SCALE GENOMIC DNA]</scope>
    <source>
        <strain evidence="1 2">IMI 309357</strain>
    </source>
</reference>